<feature type="region of interest" description="Disordered" evidence="2">
    <location>
        <begin position="92"/>
        <end position="119"/>
    </location>
</feature>
<sequence>MPMSITNNKPGVPATPSKNDKINDTIVGLNLMYGLNIQRSTVSPTRNTNGHEAEEAARHRRIVVALNFLWYKDTKALEQVLHEFYYQAKTASQQWVPKPRADPTTLPSSQDPPPKAFQPQERAQLEQILLELLTQRQSTLLKAQTLTPAASRSFTRSRSDAAATPGRYQAGYDVRPESPSSGGSAKRRSDDEDDPTRISKKRRDQSFVPPSLGRSTSTPISAVPFSKILDTVPTRQRLNGRAISETTRTANPSKPTDPSQQTSFDAGQSSTYHNTNQSSIFSHPTVVPDHQSTRTSQYRSIEKQEADGRDVITMTVPLRPSQNNPPRLPQVSSFSNLTSTQQSASVSHGQLPVQRRDATARLLFPPSNGPSRTASPATAPPEVIDLTSNDLDSDFSDDIRDAVEAEYEMERLGARLQPTPTHTPYKPVGPPPPLRQQQQQQQQQQQEQQLPPRQQVTKPPRAPKAALANLATIRARLENIWPRFPLWLQDAPLAVAWEVTRILHHCKVDPDDESLVYQPEWATSDIADIRNSLCRLDIFRGKTFPERPPSDVFAAALNNFELNGSVVLMSISLDFNPDKDRQAPLFLVDMKPLRLDQGCRLTRRFGADRFFEVLVASPTASSAPDLIKNAEPHGAEEVIKWITGRAHALVGRHWRAFFAKDAGFRKPIKEYSLAPEEKTKVVSKERLHFFAETGINFCRSEGVPPWDEPMGRRTECRVSQMLNWLLELHRPKNQSQPHLKLFSRIQLGLSKTFPTVVFHPSQIVVQKEDILSPIGKLMNDGIGRMSRTVARRIRDIMGLTEIPSAVQGRIGPAKGMWLMDVSDTSDKVWIETYPSQRKWECDPETVDIHQRTLEIRAYATELKSAGLNLQFLPVLEDRAQDKALMKRAIGARLTNDLKKEFDDQKAAFKHPLLLRQWLHENWSGRADRVKNGEVAFMGGLPDKKEEILHLLLNGGFDPMQQKYIQDIAWELQKQKCDNLSTKLNIKVGRSAYIYMVVDFWGVLEEGEVHVGFSSKFRDDADDTSYTLLSDCDVLVARSPAHFASDVQRVRAVFKPELHALKDVIVFSAKGNIPLADKLSGGDYDGDMAWVCWDPLIVGNFVNAEVPEEPDLSAYLGKDKTTFADLMHESGQQNTDRAVYDMIEKSFQFSMQPNFLGMCTNYKEKLCYHNNSVSDGAAVLLSSLVGKLVDQSKQGILFDKSSWERLRKDVFGPQNMQPPDPAYKGDHWSGQDEARHIIDYLKFFIAKPAISREMEALDKLINSRGSDSLSNGNSAAHYWDPDLANYFKSFEEVAVGSRTIRGILQWLKNDIAQSEKEWKTRMAKAKTRHSKLSYPETVTQVYEGWNAIQPRTSETTPLRLDPKTALLFGGNGPYDPWNLLKASATFKQCYKTAPKFAWIMAGRQLAYIKALSAGSSHAPLLVTPLMYAGLNADGKFVKQFVARLEHDGTQYGEMEERDSDWDEE</sequence>
<evidence type="ECO:0000256" key="1">
    <source>
        <dbReference type="RuleBase" id="RU363098"/>
    </source>
</evidence>
<dbReference type="Pfam" id="PF05183">
    <property type="entry name" value="RdRP"/>
    <property type="match status" value="1"/>
</dbReference>
<dbReference type="GO" id="GO:0003723">
    <property type="term" value="F:RNA binding"/>
    <property type="evidence" value="ECO:0007669"/>
    <property type="project" value="UniProtKB-KW"/>
</dbReference>
<feature type="region of interest" description="Disordered" evidence="2">
    <location>
        <begin position="1"/>
        <end position="21"/>
    </location>
</feature>
<evidence type="ECO:0000256" key="2">
    <source>
        <dbReference type="SAM" id="MobiDB-lite"/>
    </source>
</evidence>
<feature type="compositionally biased region" description="Low complexity" evidence="2">
    <location>
        <begin position="435"/>
        <end position="455"/>
    </location>
</feature>
<feature type="compositionally biased region" description="Basic and acidic residues" evidence="2">
    <location>
        <begin position="300"/>
        <end position="310"/>
    </location>
</feature>
<feature type="domain" description="RDRP core" evidence="3">
    <location>
        <begin position="590"/>
        <end position="1242"/>
    </location>
</feature>
<feature type="region of interest" description="Disordered" evidence="2">
    <location>
        <begin position="238"/>
        <end position="395"/>
    </location>
</feature>
<feature type="compositionally biased region" description="Polar residues" evidence="2">
    <location>
        <begin position="244"/>
        <end position="282"/>
    </location>
</feature>
<keyword evidence="5" id="KW-1185">Reference proteome</keyword>
<organism evidence="4 5">
    <name type="scientific">Apiosordaria backusii</name>
    <dbReference type="NCBI Taxonomy" id="314023"/>
    <lineage>
        <taxon>Eukaryota</taxon>
        <taxon>Fungi</taxon>
        <taxon>Dikarya</taxon>
        <taxon>Ascomycota</taxon>
        <taxon>Pezizomycotina</taxon>
        <taxon>Sordariomycetes</taxon>
        <taxon>Sordariomycetidae</taxon>
        <taxon>Sordariales</taxon>
        <taxon>Lasiosphaeriaceae</taxon>
        <taxon>Apiosordaria</taxon>
    </lineage>
</organism>
<name>A0AA40EXC4_9PEZI</name>
<feature type="compositionally biased region" description="Polar residues" evidence="2">
    <location>
        <begin position="320"/>
        <end position="348"/>
    </location>
</feature>
<dbReference type="Proteomes" id="UP001172159">
    <property type="component" value="Unassembled WGS sequence"/>
</dbReference>
<dbReference type="EMBL" id="JAUKTV010000001">
    <property type="protein sequence ID" value="KAK0747260.1"/>
    <property type="molecule type" value="Genomic_DNA"/>
</dbReference>
<keyword evidence="1" id="KW-0548">Nucleotidyltransferase</keyword>
<dbReference type="PANTHER" id="PTHR23079">
    <property type="entry name" value="RNA-DEPENDENT RNA POLYMERASE"/>
    <property type="match status" value="1"/>
</dbReference>
<dbReference type="PANTHER" id="PTHR23079:SF14">
    <property type="entry name" value="RNA-DEPENDENT RNA POLYMERASE"/>
    <property type="match status" value="1"/>
</dbReference>
<evidence type="ECO:0000259" key="3">
    <source>
        <dbReference type="Pfam" id="PF05183"/>
    </source>
</evidence>
<keyword evidence="1" id="KW-0696">RNA-directed RNA polymerase</keyword>
<dbReference type="GO" id="GO:0031380">
    <property type="term" value="C:nuclear RNA-directed RNA polymerase complex"/>
    <property type="evidence" value="ECO:0007669"/>
    <property type="project" value="TreeGrafter"/>
</dbReference>
<protein>
    <recommendedName>
        <fullName evidence="1">RNA-dependent RNA polymerase</fullName>
        <ecNumber evidence="1">2.7.7.48</ecNumber>
    </recommendedName>
</protein>
<comment type="caution">
    <text evidence="4">The sequence shown here is derived from an EMBL/GenBank/DDBJ whole genome shotgun (WGS) entry which is preliminary data.</text>
</comment>
<dbReference type="InterPro" id="IPR057596">
    <property type="entry name" value="RDRP_core"/>
</dbReference>
<comment type="catalytic activity">
    <reaction evidence="1">
        <text>RNA(n) + a ribonucleoside 5'-triphosphate = RNA(n+1) + diphosphate</text>
        <dbReference type="Rhea" id="RHEA:21248"/>
        <dbReference type="Rhea" id="RHEA-COMP:14527"/>
        <dbReference type="Rhea" id="RHEA-COMP:17342"/>
        <dbReference type="ChEBI" id="CHEBI:33019"/>
        <dbReference type="ChEBI" id="CHEBI:61557"/>
        <dbReference type="ChEBI" id="CHEBI:140395"/>
        <dbReference type="EC" id="2.7.7.48"/>
    </reaction>
</comment>
<accession>A0AA40EXC4</accession>
<dbReference type="GO" id="GO:0003968">
    <property type="term" value="F:RNA-directed RNA polymerase activity"/>
    <property type="evidence" value="ECO:0007669"/>
    <property type="project" value="UniProtKB-KW"/>
</dbReference>
<dbReference type="GO" id="GO:0030422">
    <property type="term" value="P:siRNA processing"/>
    <property type="evidence" value="ECO:0007669"/>
    <property type="project" value="TreeGrafter"/>
</dbReference>
<evidence type="ECO:0000313" key="5">
    <source>
        <dbReference type="Proteomes" id="UP001172159"/>
    </source>
</evidence>
<feature type="compositionally biased region" description="Polar residues" evidence="2">
    <location>
        <begin position="144"/>
        <end position="156"/>
    </location>
</feature>
<feature type="compositionally biased region" description="Low complexity" evidence="2">
    <location>
        <begin position="370"/>
        <end position="390"/>
    </location>
</feature>
<dbReference type="Gene3D" id="1.10.8.790">
    <property type="entry name" value="RNA-dependent RNA polymerase, slab domain, helical subdomain-like"/>
    <property type="match status" value="1"/>
</dbReference>
<proteinExistence type="inferred from homology"/>
<keyword evidence="1" id="KW-0808">Transferase</keyword>
<feature type="region of interest" description="Disordered" evidence="2">
    <location>
        <begin position="413"/>
        <end position="464"/>
    </location>
</feature>
<reference evidence="4" key="1">
    <citation type="submission" date="2023-06" db="EMBL/GenBank/DDBJ databases">
        <title>Genome-scale phylogeny and comparative genomics of the fungal order Sordariales.</title>
        <authorList>
            <consortium name="Lawrence Berkeley National Laboratory"/>
            <person name="Hensen N."/>
            <person name="Bonometti L."/>
            <person name="Westerberg I."/>
            <person name="Brannstrom I.O."/>
            <person name="Guillou S."/>
            <person name="Cros-Aarteil S."/>
            <person name="Calhoun S."/>
            <person name="Haridas S."/>
            <person name="Kuo A."/>
            <person name="Mondo S."/>
            <person name="Pangilinan J."/>
            <person name="Riley R."/>
            <person name="Labutti K."/>
            <person name="Andreopoulos B."/>
            <person name="Lipzen A."/>
            <person name="Chen C."/>
            <person name="Yanf M."/>
            <person name="Daum C."/>
            <person name="Ng V."/>
            <person name="Clum A."/>
            <person name="Steindorff A."/>
            <person name="Ohm R."/>
            <person name="Martin F."/>
            <person name="Silar P."/>
            <person name="Natvig D."/>
            <person name="Lalanne C."/>
            <person name="Gautier V."/>
            <person name="Ament-Velasquez S.L."/>
            <person name="Kruys A."/>
            <person name="Hutchinson M.I."/>
            <person name="Powell A.J."/>
            <person name="Barry K."/>
            <person name="Miller A.N."/>
            <person name="Grigoriev I.V."/>
            <person name="Debuchy R."/>
            <person name="Gladieux P."/>
            <person name="Thoren M.H."/>
            <person name="Johannesson H."/>
        </authorList>
    </citation>
    <scope>NUCLEOTIDE SEQUENCE</scope>
    <source>
        <strain evidence="4">CBS 540.89</strain>
    </source>
</reference>
<gene>
    <name evidence="4" type="ORF">B0T21DRAFT_379382</name>
</gene>
<keyword evidence="1" id="KW-0694">RNA-binding</keyword>
<dbReference type="InterPro" id="IPR007855">
    <property type="entry name" value="RDRP"/>
</dbReference>
<dbReference type="EC" id="2.7.7.48" evidence="1"/>
<comment type="similarity">
    <text evidence="1">Belongs to the RdRP family.</text>
</comment>
<feature type="region of interest" description="Disordered" evidence="2">
    <location>
        <begin position="144"/>
        <end position="219"/>
    </location>
</feature>
<evidence type="ECO:0000313" key="4">
    <source>
        <dbReference type="EMBL" id="KAK0747260.1"/>
    </source>
</evidence>